<keyword evidence="4" id="KW-0862">Zinc</keyword>
<dbReference type="GO" id="GO:0003677">
    <property type="term" value="F:DNA binding"/>
    <property type="evidence" value="ECO:0007669"/>
    <property type="project" value="InterPro"/>
</dbReference>
<evidence type="ECO:0000256" key="6">
    <source>
        <dbReference type="SAM" id="MobiDB-lite"/>
    </source>
</evidence>
<keyword evidence="2" id="KW-0479">Metal-binding</keyword>
<dbReference type="InterPro" id="IPR035896">
    <property type="entry name" value="AN1-like_Znf"/>
</dbReference>
<keyword evidence="3 5" id="KW-0863">Zinc-finger</keyword>
<keyword evidence="10" id="KW-1185">Reference proteome</keyword>
<accession>A0AAV6XMH6</accession>
<dbReference type="SUPFAM" id="SSF57716">
    <property type="entry name" value="Glucocorticoid receptor-like (DNA-binding domain)"/>
    <property type="match status" value="1"/>
</dbReference>
<evidence type="ECO:0000256" key="5">
    <source>
        <dbReference type="PROSITE-ProRule" id="PRU00449"/>
    </source>
</evidence>
<feature type="region of interest" description="Disordered" evidence="6">
    <location>
        <begin position="1"/>
        <end position="20"/>
    </location>
</feature>
<evidence type="ECO:0000259" key="7">
    <source>
        <dbReference type="PROSITE" id="PS51036"/>
    </source>
</evidence>
<dbReference type="Gene3D" id="4.10.1110.10">
    <property type="entry name" value="AN1-like Zinc finger"/>
    <property type="match status" value="1"/>
</dbReference>
<gene>
    <name evidence="9" type="ORF">BUALT_Bualt06G0123900</name>
</gene>
<dbReference type="PANTHER" id="PTHR10634:SF98">
    <property type="entry name" value="ZINC FINGER A20 AND AN1 DOMAIN-CONTAINING STRESS-ASSOCIATED PROTEIN 3"/>
    <property type="match status" value="1"/>
</dbReference>
<evidence type="ECO:0000259" key="8">
    <source>
        <dbReference type="PROSITE" id="PS51039"/>
    </source>
</evidence>
<organism evidence="9 10">
    <name type="scientific">Buddleja alternifolia</name>
    <dbReference type="NCBI Taxonomy" id="168488"/>
    <lineage>
        <taxon>Eukaryota</taxon>
        <taxon>Viridiplantae</taxon>
        <taxon>Streptophyta</taxon>
        <taxon>Embryophyta</taxon>
        <taxon>Tracheophyta</taxon>
        <taxon>Spermatophyta</taxon>
        <taxon>Magnoliopsida</taxon>
        <taxon>eudicotyledons</taxon>
        <taxon>Gunneridae</taxon>
        <taxon>Pentapetalae</taxon>
        <taxon>asterids</taxon>
        <taxon>lamiids</taxon>
        <taxon>Lamiales</taxon>
        <taxon>Scrophulariaceae</taxon>
        <taxon>Buddlejeae</taxon>
        <taxon>Buddleja</taxon>
    </lineage>
</organism>
<evidence type="ECO:0000256" key="1">
    <source>
        <dbReference type="ARBA" id="ARBA00003732"/>
    </source>
</evidence>
<dbReference type="AlphaFoldDB" id="A0AAV6XMH6"/>
<dbReference type="Proteomes" id="UP000826271">
    <property type="component" value="Unassembled WGS sequence"/>
</dbReference>
<dbReference type="InterPro" id="IPR000058">
    <property type="entry name" value="Znf_AN1"/>
</dbReference>
<dbReference type="EMBL" id="WHWC01000006">
    <property type="protein sequence ID" value="KAG8381457.1"/>
    <property type="molecule type" value="Genomic_DNA"/>
</dbReference>
<dbReference type="InterPro" id="IPR002653">
    <property type="entry name" value="Znf_A20"/>
</dbReference>
<evidence type="ECO:0000256" key="3">
    <source>
        <dbReference type="ARBA" id="ARBA00022771"/>
    </source>
</evidence>
<comment type="caution">
    <text evidence="9">The sequence shown here is derived from an EMBL/GenBank/DDBJ whole genome shotgun (WGS) entry which is preliminary data.</text>
</comment>
<comment type="function">
    <text evidence="1">May be involved in environmental stress response.</text>
</comment>
<dbReference type="GO" id="GO:0008270">
    <property type="term" value="F:zinc ion binding"/>
    <property type="evidence" value="ECO:0007669"/>
    <property type="project" value="UniProtKB-KW"/>
</dbReference>
<dbReference type="PROSITE" id="PS51036">
    <property type="entry name" value="ZF_A20"/>
    <property type="match status" value="1"/>
</dbReference>
<evidence type="ECO:0000256" key="2">
    <source>
        <dbReference type="ARBA" id="ARBA00022723"/>
    </source>
</evidence>
<evidence type="ECO:0000313" key="10">
    <source>
        <dbReference type="Proteomes" id="UP000826271"/>
    </source>
</evidence>
<dbReference type="PANTHER" id="PTHR10634">
    <property type="entry name" value="AN1-TYPE ZINC FINGER PROTEIN"/>
    <property type="match status" value="1"/>
</dbReference>
<evidence type="ECO:0000256" key="4">
    <source>
        <dbReference type="ARBA" id="ARBA00022833"/>
    </source>
</evidence>
<dbReference type="FunFam" id="4.10.1110.10:FF:000001">
    <property type="entry name" value="Zinc finger AN1-type containing 6"/>
    <property type="match status" value="1"/>
</dbReference>
<dbReference type="Gene3D" id="1.20.5.4770">
    <property type="match status" value="1"/>
</dbReference>
<sequence length="178" mass="19120">MDSSTENHATSSSSEPPEPPRSLCLRGCGFFGTAENRGFCSKCYSDYLKQEMAKSESAIISGGGGYQISSAPQPAVEIKSESEISKLIEALNTAAITEIDKMNSPNSNPPPPIAKSRCGCCNKKVGLLGFVCRCGETFCRSHRYPEAHPCNFDFKSAGKIAIAKENPVCKADKISDRV</sequence>
<reference evidence="9" key="1">
    <citation type="submission" date="2019-10" db="EMBL/GenBank/DDBJ databases">
        <authorList>
            <person name="Zhang R."/>
            <person name="Pan Y."/>
            <person name="Wang J."/>
            <person name="Ma R."/>
            <person name="Yu S."/>
        </authorList>
    </citation>
    <scope>NUCLEOTIDE SEQUENCE</scope>
    <source>
        <strain evidence="9">LA-IB0</strain>
        <tissue evidence="9">Leaf</tissue>
    </source>
</reference>
<protein>
    <submittedName>
        <fullName evidence="9">Uncharacterized protein</fullName>
    </submittedName>
</protein>
<dbReference type="InterPro" id="IPR050652">
    <property type="entry name" value="AN1_A20_ZnFinger"/>
</dbReference>
<feature type="domain" description="A20-type" evidence="7">
    <location>
        <begin position="18"/>
        <end position="52"/>
    </location>
</feature>
<dbReference type="SMART" id="SM00259">
    <property type="entry name" value="ZnF_A20"/>
    <property type="match status" value="1"/>
</dbReference>
<name>A0AAV6XMH6_9LAMI</name>
<feature type="compositionally biased region" description="Low complexity" evidence="6">
    <location>
        <begin position="1"/>
        <end position="15"/>
    </location>
</feature>
<dbReference type="PROSITE" id="PS51039">
    <property type="entry name" value="ZF_AN1"/>
    <property type="match status" value="1"/>
</dbReference>
<dbReference type="Pfam" id="PF01754">
    <property type="entry name" value="zf-A20"/>
    <property type="match status" value="1"/>
</dbReference>
<dbReference type="SUPFAM" id="SSF118310">
    <property type="entry name" value="AN1-like Zinc finger"/>
    <property type="match status" value="1"/>
</dbReference>
<evidence type="ECO:0000313" key="9">
    <source>
        <dbReference type="EMBL" id="KAG8381457.1"/>
    </source>
</evidence>
<dbReference type="Pfam" id="PF01428">
    <property type="entry name" value="zf-AN1"/>
    <property type="match status" value="1"/>
</dbReference>
<dbReference type="SMART" id="SM00154">
    <property type="entry name" value="ZnF_AN1"/>
    <property type="match status" value="1"/>
</dbReference>
<feature type="domain" description="AN1-type" evidence="8">
    <location>
        <begin position="112"/>
        <end position="158"/>
    </location>
</feature>
<proteinExistence type="predicted"/>